<accession>A0A556AV18</accession>
<dbReference type="InterPro" id="IPR011206">
    <property type="entry name" value="Citrate_lyase_beta/mcl1/mcl2"/>
</dbReference>
<feature type="binding site" evidence="5">
    <location>
        <position position="160"/>
    </location>
    <ligand>
        <name>Mg(2+)</name>
        <dbReference type="ChEBI" id="CHEBI:18420"/>
    </ligand>
</feature>
<feature type="binding site" evidence="4">
    <location>
        <position position="133"/>
    </location>
    <ligand>
        <name>substrate</name>
    </ligand>
</feature>
<organism evidence="7 8">
    <name type="scientific">Verticiella sediminum</name>
    <dbReference type="NCBI Taxonomy" id="1247510"/>
    <lineage>
        <taxon>Bacteria</taxon>
        <taxon>Pseudomonadati</taxon>
        <taxon>Pseudomonadota</taxon>
        <taxon>Betaproteobacteria</taxon>
        <taxon>Burkholderiales</taxon>
        <taxon>Alcaligenaceae</taxon>
        <taxon>Verticiella</taxon>
    </lineage>
</organism>
<evidence type="ECO:0000256" key="2">
    <source>
        <dbReference type="ARBA" id="ARBA00022723"/>
    </source>
</evidence>
<dbReference type="Proteomes" id="UP000318405">
    <property type="component" value="Unassembled WGS sequence"/>
</dbReference>
<dbReference type="Pfam" id="PF03328">
    <property type="entry name" value="HpcH_HpaI"/>
    <property type="match status" value="1"/>
</dbReference>
<gene>
    <name evidence="7" type="ORF">FOZ76_08155</name>
</gene>
<evidence type="ECO:0000256" key="5">
    <source>
        <dbReference type="PIRSR" id="PIRSR015582-2"/>
    </source>
</evidence>
<keyword evidence="8" id="KW-1185">Reference proteome</keyword>
<evidence type="ECO:0000256" key="1">
    <source>
        <dbReference type="ARBA" id="ARBA00001946"/>
    </source>
</evidence>
<dbReference type="PANTHER" id="PTHR32308">
    <property type="entry name" value="LYASE BETA SUBUNIT, PUTATIVE (AFU_ORTHOLOGUE AFUA_4G13030)-RELATED"/>
    <property type="match status" value="1"/>
</dbReference>
<comment type="cofactor">
    <cofactor evidence="1">
        <name>Mg(2+)</name>
        <dbReference type="ChEBI" id="CHEBI:18420"/>
    </cofactor>
</comment>
<feature type="binding site" evidence="5">
    <location>
        <position position="133"/>
    </location>
    <ligand>
        <name>Mg(2+)</name>
        <dbReference type="ChEBI" id="CHEBI:18420"/>
    </ligand>
</feature>
<protein>
    <submittedName>
        <fullName evidence="7">CoA ester lyase</fullName>
    </submittedName>
</protein>
<reference evidence="7 8" key="1">
    <citation type="submission" date="2019-07" db="EMBL/GenBank/DDBJ databases">
        <title>Qingshengfaniella alkalisoli gen. nov., sp. nov., isolated from saline soil.</title>
        <authorList>
            <person name="Xu L."/>
            <person name="Huang X.-X."/>
            <person name="Sun J.-Q."/>
        </authorList>
    </citation>
    <scope>NUCLEOTIDE SEQUENCE [LARGE SCALE GENOMIC DNA]</scope>
    <source>
        <strain evidence="7 8">DSM 27279</strain>
    </source>
</reference>
<dbReference type="PANTHER" id="PTHR32308:SF0">
    <property type="entry name" value="HPCH_HPAI ALDOLASE_CITRATE LYASE DOMAIN-CONTAINING PROTEIN"/>
    <property type="match status" value="1"/>
</dbReference>
<dbReference type="EMBL" id="VLTJ01000013">
    <property type="protein sequence ID" value="TSH96792.1"/>
    <property type="molecule type" value="Genomic_DNA"/>
</dbReference>
<dbReference type="RefSeq" id="WP_143947653.1">
    <property type="nucleotide sequence ID" value="NZ_BAABMB010000002.1"/>
</dbReference>
<evidence type="ECO:0000313" key="7">
    <source>
        <dbReference type="EMBL" id="TSH96792.1"/>
    </source>
</evidence>
<evidence type="ECO:0000313" key="8">
    <source>
        <dbReference type="Proteomes" id="UP000318405"/>
    </source>
</evidence>
<dbReference type="GO" id="GO:0006107">
    <property type="term" value="P:oxaloacetate metabolic process"/>
    <property type="evidence" value="ECO:0007669"/>
    <property type="project" value="TreeGrafter"/>
</dbReference>
<evidence type="ECO:0000256" key="4">
    <source>
        <dbReference type="PIRSR" id="PIRSR015582-1"/>
    </source>
</evidence>
<keyword evidence="2 5" id="KW-0479">Metal-binding</keyword>
<feature type="binding site" evidence="4">
    <location>
        <position position="69"/>
    </location>
    <ligand>
        <name>substrate</name>
    </ligand>
</feature>
<dbReference type="Gene3D" id="3.20.20.60">
    <property type="entry name" value="Phosphoenolpyruvate-binding domains"/>
    <property type="match status" value="1"/>
</dbReference>
<dbReference type="GO" id="GO:0016829">
    <property type="term" value="F:lyase activity"/>
    <property type="evidence" value="ECO:0007669"/>
    <property type="project" value="UniProtKB-KW"/>
</dbReference>
<dbReference type="SUPFAM" id="SSF51621">
    <property type="entry name" value="Phosphoenolpyruvate/pyruvate domain"/>
    <property type="match status" value="1"/>
</dbReference>
<dbReference type="OrthoDB" id="348111at2"/>
<dbReference type="InterPro" id="IPR040442">
    <property type="entry name" value="Pyrv_kinase-like_dom_sf"/>
</dbReference>
<dbReference type="InterPro" id="IPR015813">
    <property type="entry name" value="Pyrv/PenolPyrv_kinase-like_dom"/>
</dbReference>
<dbReference type="PIRSF" id="PIRSF015582">
    <property type="entry name" value="Cit_lyase_B"/>
    <property type="match status" value="1"/>
</dbReference>
<dbReference type="InterPro" id="IPR005000">
    <property type="entry name" value="Aldolase/citrate-lyase_domain"/>
</dbReference>
<proteinExistence type="predicted"/>
<keyword evidence="3 5" id="KW-0460">Magnesium</keyword>
<dbReference type="GO" id="GO:0000287">
    <property type="term" value="F:magnesium ion binding"/>
    <property type="evidence" value="ECO:0007669"/>
    <property type="project" value="TreeGrafter"/>
</dbReference>
<feature type="domain" description="HpcH/HpaI aldolase/citrate lyase" evidence="6">
    <location>
        <begin position="7"/>
        <end position="233"/>
    </location>
</feature>
<sequence>MNASLLRSILFVPADSERKIEKSATSGADAVVLDLEDSISPERVAYARGLAAGYLQANPHRTTQQLWIRVNALDSALILDDLAAVVRAAPDALMLPKCASGDDVRVLDHYLTALERREGLPSGRIAIVPVATETARAMFGLGSYVDCSSRLLGLTWGAEDLSATLGASANKDADGGLSLPYRLARSLCLFGAKAAGVRAIDGISPDFRDMDALKSDVAQARRDGFNAKFAIHPVQVSAINEGFSPEPAEIRRAQAIVDAFEQQQGRGAVQLDGVMLDKPHLRQALHLLAMAKRADAGRAHLENP</sequence>
<comment type="caution">
    <text evidence="7">The sequence shown here is derived from an EMBL/GenBank/DDBJ whole genome shotgun (WGS) entry which is preliminary data.</text>
</comment>
<evidence type="ECO:0000256" key="3">
    <source>
        <dbReference type="ARBA" id="ARBA00022842"/>
    </source>
</evidence>
<name>A0A556AV18_9BURK</name>
<dbReference type="AlphaFoldDB" id="A0A556AV18"/>
<keyword evidence="7" id="KW-0456">Lyase</keyword>
<evidence type="ECO:0000259" key="6">
    <source>
        <dbReference type="Pfam" id="PF03328"/>
    </source>
</evidence>